<evidence type="ECO:0000259" key="8">
    <source>
        <dbReference type="SMART" id="SM00905"/>
    </source>
</evidence>
<dbReference type="InterPro" id="IPR006157">
    <property type="entry name" value="FolB_dom"/>
</dbReference>
<dbReference type="EMBL" id="JBHSOG010000113">
    <property type="protein sequence ID" value="MFC5772273.1"/>
    <property type="molecule type" value="Genomic_DNA"/>
</dbReference>
<accession>A0ABW1AY68</accession>
<organism evidence="9 10">
    <name type="scientific">Thauera sinica</name>
    <dbReference type="NCBI Taxonomy" id="2665146"/>
    <lineage>
        <taxon>Bacteria</taxon>
        <taxon>Pseudomonadati</taxon>
        <taxon>Pseudomonadota</taxon>
        <taxon>Betaproteobacteria</taxon>
        <taxon>Rhodocyclales</taxon>
        <taxon>Zoogloeaceae</taxon>
        <taxon>Thauera</taxon>
    </lineage>
</organism>
<comment type="caution">
    <text evidence="9">The sequence shown here is derived from an EMBL/GenBank/DDBJ whole genome shotgun (WGS) entry which is preliminary data.</text>
</comment>
<evidence type="ECO:0000256" key="5">
    <source>
        <dbReference type="ARBA" id="ARBA00022909"/>
    </source>
</evidence>
<evidence type="ECO:0000256" key="3">
    <source>
        <dbReference type="ARBA" id="ARBA00005708"/>
    </source>
</evidence>
<comment type="catalytic activity">
    <reaction evidence="1">
        <text>7,8-dihydroneopterin = 6-hydroxymethyl-7,8-dihydropterin + glycolaldehyde</text>
        <dbReference type="Rhea" id="RHEA:10540"/>
        <dbReference type="ChEBI" id="CHEBI:17001"/>
        <dbReference type="ChEBI" id="CHEBI:17071"/>
        <dbReference type="ChEBI" id="CHEBI:44841"/>
        <dbReference type="EC" id="4.1.2.25"/>
    </reaction>
</comment>
<reference evidence="10" key="1">
    <citation type="journal article" date="2019" name="Int. J. Syst. Evol. Microbiol.">
        <title>The Global Catalogue of Microorganisms (GCM) 10K type strain sequencing project: providing services to taxonomists for standard genome sequencing and annotation.</title>
        <authorList>
            <consortium name="The Broad Institute Genomics Platform"/>
            <consortium name="The Broad Institute Genome Sequencing Center for Infectious Disease"/>
            <person name="Wu L."/>
            <person name="Ma J."/>
        </authorList>
    </citation>
    <scope>NUCLEOTIDE SEQUENCE [LARGE SCALE GENOMIC DNA]</scope>
    <source>
        <strain evidence="10">SHR3</strain>
    </source>
</reference>
<evidence type="ECO:0000256" key="4">
    <source>
        <dbReference type="ARBA" id="ARBA00013043"/>
    </source>
</evidence>
<evidence type="ECO:0000313" key="9">
    <source>
        <dbReference type="EMBL" id="MFC5772273.1"/>
    </source>
</evidence>
<protein>
    <recommendedName>
        <fullName evidence="4">dihydroneopterin aldolase</fullName>
        <ecNumber evidence="4">4.1.2.25</ecNumber>
    </recommendedName>
    <alternativeName>
        <fullName evidence="7">7,8-dihydroneopterin aldolase</fullName>
    </alternativeName>
</protein>
<dbReference type="Proteomes" id="UP001595974">
    <property type="component" value="Unassembled WGS sequence"/>
</dbReference>
<evidence type="ECO:0000313" key="10">
    <source>
        <dbReference type="Proteomes" id="UP001595974"/>
    </source>
</evidence>
<keyword evidence="6" id="KW-0456">Lyase</keyword>
<dbReference type="InterPro" id="IPR043133">
    <property type="entry name" value="GTP-CH-I_C/QueF"/>
</dbReference>
<feature type="domain" description="Dihydroneopterin aldolase/epimerase" evidence="8">
    <location>
        <begin position="4"/>
        <end position="113"/>
    </location>
</feature>
<evidence type="ECO:0000256" key="1">
    <source>
        <dbReference type="ARBA" id="ARBA00001353"/>
    </source>
</evidence>
<comment type="pathway">
    <text evidence="2">Cofactor biosynthesis; tetrahydrofolate biosynthesis; 2-amino-4-hydroxy-6-hydroxymethyl-7,8-dihydropteridine diphosphate from 7,8-dihydroneopterin triphosphate: step 3/4.</text>
</comment>
<gene>
    <name evidence="9" type="ORF">ACFPTN_23065</name>
</gene>
<dbReference type="PANTHER" id="PTHR42844:SF1">
    <property type="entry name" value="DIHYDRONEOPTERIN ALDOLASE 1-RELATED"/>
    <property type="match status" value="1"/>
</dbReference>
<dbReference type="RefSeq" id="WP_096445357.1">
    <property type="nucleotide sequence ID" value="NZ_JBHSOG010000113.1"/>
</dbReference>
<dbReference type="EC" id="4.1.2.25" evidence="4"/>
<keyword evidence="10" id="KW-1185">Reference proteome</keyword>
<name>A0ABW1AY68_9RHOO</name>
<evidence type="ECO:0000256" key="6">
    <source>
        <dbReference type="ARBA" id="ARBA00023239"/>
    </source>
</evidence>
<comment type="similarity">
    <text evidence="3">Belongs to the DHNA family.</text>
</comment>
<dbReference type="Gene3D" id="3.30.1130.10">
    <property type="match status" value="1"/>
</dbReference>
<evidence type="ECO:0000256" key="2">
    <source>
        <dbReference type="ARBA" id="ARBA00005013"/>
    </source>
</evidence>
<proteinExistence type="inferred from homology"/>
<dbReference type="SUPFAM" id="SSF55620">
    <property type="entry name" value="Tetrahydrobiopterin biosynthesis enzymes-like"/>
    <property type="match status" value="1"/>
</dbReference>
<dbReference type="Pfam" id="PF02152">
    <property type="entry name" value="FolB"/>
    <property type="match status" value="1"/>
</dbReference>
<dbReference type="InterPro" id="IPR006156">
    <property type="entry name" value="Dihydroneopterin_aldolase"/>
</dbReference>
<dbReference type="SMART" id="SM00905">
    <property type="entry name" value="FolB"/>
    <property type="match status" value="1"/>
</dbReference>
<keyword evidence="5" id="KW-0289">Folate biosynthesis</keyword>
<sequence>MDFIFIEELRVQAWIGIYAREKAAPQTVELNLTFGVPDAAAIRDDIADTIDYAEVIDRIRLELAQRHFNLIETLGEFVVDLLLNDFRAPWVKVRLAKIGVTKGVRRVGVFIERGRDADSAAAGGAQVPRSCP</sequence>
<dbReference type="NCBIfam" id="TIGR00526">
    <property type="entry name" value="folB_dom"/>
    <property type="match status" value="1"/>
</dbReference>
<dbReference type="PANTHER" id="PTHR42844">
    <property type="entry name" value="DIHYDRONEOPTERIN ALDOLASE 1-RELATED"/>
    <property type="match status" value="1"/>
</dbReference>
<evidence type="ECO:0000256" key="7">
    <source>
        <dbReference type="ARBA" id="ARBA00032903"/>
    </source>
</evidence>